<dbReference type="SMART" id="SM00530">
    <property type="entry name" value="HTH_XRE"/>
    <property type="match status" value="1"/>
</dbReference>
<dbReference type="SUPFAM" id="SSF47413">
    <property type="entry name" value="lambda repressor-like DNA-binding domains"/>
    <property type="match status" value="1"/>
</dbReference>
<dbReference type="Proteomes" id="UP000290407">
    <property type="component" value="Unassembled WGS sequence"/>
</dbReference>
<evidence type="ECO:0000313" key="3">
    <source>
        <dbReference type="Proteomes" id="UP000290407"/>
    </source>
</evidence>
<dbReference type="InterPro" id="IPR001387">
    <property type="entry name" value="Cro/C1-type_HTH"/>
</dbReference>
<comment type="caution">
    <text evidence="2">The sequence shown here is derived from an EMBL/GenBank/DDBJ whole genome shotgun (WGS) entry which is preliminary data.</text>
</comment>
<keyword evidence="3" id="KW-1185">Reference proteome</keyword>
<feature type="domain" description="HTH cro/C1-type" evidence="1">
    <location>
        <begin position="19"/>
        <end position="76"/>
    </location>
</feature>
<protein>
    <submittedName>
        <fullName evidence="2">XRE family transcriptional regulator</fullName>
    </submittedName>
</protein>
<dbReference type="GO" id="GO:0003677">
    <property type="term" value="F:DNA binding"/>
    <property type="evidence" value="ECO:0007669"/>
    <property type="project" value="InterPro"/>
</dbReference>
<dbReference type="RefSeq" id="WP_129606635.1">
    <property type="nucleotide sequence ID" value="NZ_SBLB01000014.1"/>
</dbReference>
<evidence type="ECO:0000313" key="2">
    <source>
        <dbReference type="EMBL" id="RYC66490.1"/>
    </source>
</evidence>
<organism evidence="2 3">
    <name type="scientific">Spirosoma sordidisoli</name>
    <dbReference type="NCBI Taxonomy" id="2502893"/>
    <lineage>
        <taxon>Bacteria</taxon>
        <taxon>Pseudomonadati</taxon>
        <taxon>Bacteroidota</taxon>
        <taxon>Cytophagia</taxon>
        <taxon>Cytophagales</taxon>
        <taxon>Cytophagaceae</taxon>
        <taxon>Spirosoma</taxon>
    </lineage>
</organism>
<dbReference type="PROSITE" id="PS50943">
    <property type="entry name" value="HTH_CROC1"/>
    <property type="match status" value="1"/>
</dbReference>
<dbReference type="Pfam" id="PF13560">
    <property type="entry name" value="HTH_31"/>
    <property type="match status" value="1"/>
</dbReference>
<dbReference type="CDD" id="cd00093">
    <property type="entry name" value="HTH_XRE"/>
    <property type="match status" value="1"/>
</dbReference>
<dbReference type="InterPro" id="IPR010982">
    <property type="entry name" value="Lambda_DNA-bd_dom_sf"/>
</dbReference>
<evidence type="ECO:0000259" key="1">
    <source>
        <dbReference type="PROSITE" id="PS50943"/>
    </source>
</evidence>
<name>A0A4Q2UGU0_9BACT</name>
<dbReference type="Gene3D" id="1.10.260.40">
    <property type="entry name" value="lambda repressor-like DNA-binding domains"/>
    <property type="match status" value="1"/>
</dbReference>
<proteinExistence type="predicted"/>
<gene>
    <name evidence="2" type="ORF">EQG79_29400</name>
</gene>
<dbReference type="EMBL" id="SBLB01000014">
    <property type="protein sequence ID" value="RYC66490.1"/>
    <property type="molecule type" value="Genomic_DNA"/>
</dbReference>
<reference evidence="2 3" key="1">
    <citation type="submission" date="2019-01" db="EMBL/GenBank/DDBJ databases">
        <title>Spirosoma flava sp. nov., a propanil-degrading bacterium isolated from herbicide-contaminated soil.</title>
        <authorList>
            <person name="Zhang L."/>
            <person name="Jiang J.-D."/>
        </authorList>
    </citation>
    <scope>NUCLEOTIDE SEQUENCE [LARGE SCALE GENOMIC DNA]</scope>
    <source>
        <strain evidence="2 3">TY50</strain>
    </source>
</reference>
<sequence>MNTLEQVTQAHATLIGQRLATFRKFTGLSQQEVADQIGTTQNLIYRIENGLNSSISMVLRVCHYYRQQHQLNFEWLVNPDSTDTEFAPMRLTEALSLRKELGLLDRKKLAILNQFIKDWERLEQQP</sequence>
<dbReference type="AlphaFoldDB" id="A0A4Q2UGU0"/>
<accession>A0A4Q2UGU0</accession>